<keyword evidence="3" id="KW-1185">Reference proteome</keyword>
<evidence type="ECO:0000259" key="1">
    <source>
        <dbReference type="Pfam" id="PF01261"/>
    </source>
</evidence>
<dbReference type="EMBL" id="JBHTJV010000002">
    <property type="protein sequence ID" value="MFD0915400.1"/>
    <property type="molecule type" value="Genomic_DNA"/>
</dbReference>
<dbReference type="Pfam" id="PF01261">
    <property type="entry name" value="AP_endonuc_2"/>
    <property type="match status" value="1"/>
</dbReference>
<name>A0ABW3FAY5_9HYPH</name>
<dbReference type="Proteomes" id="UP001597101">
    <property type="component" value="Unassembled WGS sequence"/>
</dbReference>
<feature type="domain" description="Xylose isomerase-like TIM barrel" evidence="1">
    <location>
        <begin position="25"/>
        <end position="269"/>
    </location>
</feature>
<protein>
    <submittedName>
        <fullName evidence="2">Sugar phosphate isomerase/epimerase family protein</fullName>
    </submittedName>
</protein>
<evidence type="ECO:0000313" key="2">
    <source>
        <dbReference type="EMBL" id="MFD0915400.1"/>
    </source>
</evidence>
<reference evidence="3" key="1">
    <citation type="journal article" date="2019" name="Int. J. Syst. Evol. Microbiol.">
        <title>The Global Catalogue of Microorganisms (GCM) 10K type strain sequencing project: providing services to taxonomists for standard genome sequencing and annotation.</title>
        <authorList>
            <consortium name="The Broad Institute Genomics Platform"/>
            <consortium name="The Broad Institute Genome Sequencing Center for Infectious Disease"/>
            <person name="Wu L."/>
            <person name="Ma J."/>
        </authorList>
    </citation>
    <scope>NUCLEOTIDE SEQUENCE [LARGE SCALE GENOMIC DNA]</scope>
    <source>
        <strain evidence="3">CCUG 60023</strain>
    </source>
</reference>
<evidence type="ECO:0000313" key="3">
    <source>
        <dbReference type="Proteomes" id="UP001597101"/>
    </source>
</evidence>
<dbReference type="PANTHER" id="PTHR12110">
    <property type="entry name" value="HYDROXYPYRUVATE ISOMERASE"/>
    <property type="match status" value="1"/>
</dbReference>
<sequence length="296" mass="32913">MAHDKDNYLLWQGTVRELSLPEQLRVARETGFGKISITPLHVTKWKEAEGWSAKDMLAMAADEGVKLAHLDPLTRWAPKWKPDNVAEEFFPFLGFSVDDFMKLAEEFQVESMSTICCFPAGTVNSVQLTEAFASICDRAAKIGVRCDLEFIPFWGLFDLNMAWAVVRDAGKDNSGIVFDYWHFMRGNPDLDLLATIPGEKISSVQLADAPLTYPEDRSAPDDCLNWRVPCGEGEFPVTEITKTLGKIGGMKNVGPEIFSSKFDAMSADEIIASIRDFFPRALEQAGQLNGYSAQAV</sequence>
<dbReference type="RefSeq" id="WP_377211244.1">
    <property type="nucleotide sequence ID" value="NZ_JBHTJV010000002.1"/>
</dbReference>
<dbReference type="PANTHER" id="PTHR12110:SF48">
    <property type="entry name" value="BLL3656 PROTEIN"/>
    <property type="match status" value="1"/>
</dbReference>
<accession>A0ABW3FAY5</accession>
<dbReference type="SUPFAM" id="SSF51658">
    <property type="entry name" value="Xylose isomerase-like"/>
    <property type="match status" value="1"/>
</dbReference>
<dbReference type="InterPro" id="IPR036237">
    <property type="entry name" value="Xyl_isomerase-like_sf"/>
</dbReference>
<dbReference type="Gene3D" id="3.20.20.150">
    <property type="entry name" value="Divalent-metal-dependent TIM barrel enzymes"/>
    <property type="match status" value="1"/>
</dbReference>
<comment type="caution">
    <text evidence="2">The sequence shown here is derived from an EMBL/GenBank/DDBJ whole genome shotgun (WGS) entry which is preliminary data.</text>
</comment>
<dbReference type="GO" id="GO:0016853">
    <property type="term" value="F:isomerase activity"/>
    <property type="evidence" value="ECO:0007669"/>
    <property type="project" value="UniProtKB-KW"/>
</dbReference>
<organism evidence="2 3">
    <name type="scientific">Pseudahrensia aquimaris</name>
    <dbReference type="NCBI Taxonomy" id="744461"/>
    <lineage>
        <taxon>Bacteria</taxon>
        <taxon>Pseudomonadati</taxon>
        <taxon>Pseudomonadota</taxon>
        <taxon>Alphaproteobacteria</taxon>
        <taxon>Hyphomicrobiales</taxon>
        <taxon>Ahrensiaceae</taxon>
        <taxon>Pseudahrensia</taxon>
    </lineage>
</organism>
<gene>
    <name evidence="2" type="ORF">ACFQ14_03170</name>
</gene>
<proteinExistence type="predicted"/>
<dbReference type="InterPro" id="IPR050312">
    <property type="entry name" value="IolE/XylAMocC-like"/>
</dbReference>
<dbReference type="InterPro" id="IPR013022">
    <property type="entry name" value="Xyl_isomerase-like_TIM-brl"/>
</dbReference>
<keyword evidence="2" id="KW-0413">Isomerase</keyword>